<dbReference type="InterPro" id="IPR013150">
    <property type="entry name" value="TFIIB_cyclin"/>
</dbReference>
<dbReference type="PANTHER" id="PTHR11618:SF13">
    <property type="entry name" value="TRANSCRIPTION INITIATION FACTOR IIB"/>
    <property type="match status" value="1"/>
</dbReference>
<dbReference type="AlphaFoldDB" id="T1C3F1"/>
<evidence type="ECO:0000256" key="5">
    <source>
        <dbReference type="ARBA" id="ARBA00023163"/>
    </source>
</evidence>
<evidence type="ECO:0000256" key="3">
    <source>
        <dbReference type="ARBA" id="ARBA00022737"/>
    </source>
</evidence>
<comment type="caution">
    <text evidence="7">The sequence shown here is derived from an EMBL/GenBank/DDBJ whole genome shotgun (WGS) entry which is preliminary data.</text>
</comment>
<dbReference type="GO" id="GO:0097550">
    <property type="term" value="C:transcription preinitiation complex"/>
    <property type="evidence" value="ECO:0007669"/>
    <property type="project" value="TreeGrafter"/>
</dbReference>
<dbReference type="EMBL" id="AUZY01001259">
    <property type="protein sequence ID" value="EQD75413.1"/>
    <property type="molecule type" value="Genomic_DNA"/>
</dbReference>
<feature type="domain" description="Cyclin-like" evidence="6">
    <location>
        <begin position="55"/>
        <end position="136"/>
    </location>
</feature>
<dbReference type="InterPro" id="IPR023486">
    <property type="entry name" value="TFIIB_CS"/>
</dbReference>
<dbReference type="PROSITE" id="PS00782">
    <property type="entry name" value="TFIIB"/>
    <property type="match status" value="1"/>
</dbReference>
<evidence type="ECO:0000256" key="1">
    <source>
        <dbReference type="ARBA" id="ARBA00010857"/>
    </source>
</evidence>
<organism evidence="7">
    <name type="scientific">mine drainage metagenome</name>
    <dbReference type="NCBI Taxonomy" id="410659"/>
    <lineage>
        <taxon>unclassified sequences</taxon>
        <taxon>metagenomes</taxon>
        <taxon>ecological metagenomes</taxon>
    </lineage>
</organism>
<keyword evidence="5" id="KW-0804">Transcription</keyword>
<feature type="domain" description="Cyclin-like" evidence="6">
    <location>
        <begin position="149"/>
        <end position="230"/>
    </location>
</feature>
<dbReference type="InterPro" id="IPR000812">
    <property type="entry name" value="TFIIB"/>
</dbReference>
<dbReference type="GO" id="GO:0017025">
    <property type="term" value="F:TBP-class protein binding"/>
    <property type="evidence" value="ECO:0007669"/>
    <property type="project" value="InterPro"/>
</dbReference>
<evidence type="ECO:0000256" key="4">
    <source>
        <dbReference type="ARBA" id="ARBA00023015"/>
    </source>
</evidence>
<dbReference type="InterPro" id="IPR013763">
    <property type="entry name" value="Cyclin-like_dom"/>
</dbReference>
<name>T1C3F1_9ZZZZ</name>
<reference evidence="7" key="2">
    <citation type="journal article" date="2014" name="ISME J.">
        <title>Microbial stratification in low pH oxic and suboxic macroscopic growths along an acid mine drainage.</title>
        <authorList>
            <person name="Mendez-Garcia C."/>
            <person name="Mesa V."/>
            <person name="Sprenger R.R."/>
            <person name="Richter M."/>
            <person name="Diez M.S."/>
            <person name="Solano J."/>
            <person name="Bargiela R."/>
            <person name="Golyshina O.V."/>
            <person name="Manteca A."/>
            <person name="Ramos J.L."/>
            <person name="Gallego J.R."/>
            <person name="Llorente I."/>
            <person name="Martins Dos Santos V.A."/>
            <person name="Jensen O.N."/>
            <person name="Pelaez A.I."/>
            <person name="Sanchez J."/>
            <person name="Ferrer M."/>
        </authorList>
    </citation>
    <scope>NUCLEOTIDE SEQUENCE</scope>
</reference>
<dbReference type="GO" id="GO:0070897">
    <property type="term" value="P:transcription preinitiation complex assembly"/>
    <property type="evidence" value="ECO:0007669"/>
    <property type="project" value="InterPro"/>
</dbReference>
<protein>
    <recommendedName>
        <fullName evidence="2">Transcription initiation factor IIB</fullName>
    </recommendedName>
</protein>
<dbReference type="PANTHER" id="PTHR11618">
    <property type="entry name" value="TRANSCRIPTION INITIATION FACTOR IIB-RELATED"/>
    <property type="match status" value="1"/>
</dbReference>
<keyword evidence="4" id="KW-0805">Transcription regulation</keyword>
<proteinExistence type="inferred from homology"/>
<reference evidence="7" key="1">
    <citation type="submission" date="2013-08" db="EMBL/GenBank/DDBJ databases">
        <authorList>
            <person name="Mendez C."/>
            <person name="Richter M."/>
            <person name="Ferrer M."/>
            <person name="Sanchez J."/>
        </authorList>
    </citation>
    <scope>NUCLEOTIDE SEQUENCE</scope>
</reference>
<evidence type="ECO:0000259" key="6">
    <source>
        <dbReference type="SMART" id="SM00385"/>
    </source>
</evidence>
<dbReference type="Gene3D" id="1.10.472.10">
    <property type="entry name" value="Cyclin-like"/>
    <property type="match status" value="1"/>
</dbReference>
<dbReference type="GO" id="GO:0003743">
    <property type="term" value="F:translation initiation factor activity"/>
    <property type="evidence" value="ECO:0007669"/>
    <property type="project" value="UniProtKB-KW"/>
</dbReference>
<evidence type="ECO:0000313" key="7">
    <source>
        <dbReference type="EMBL" id="EQD75413.1"/>
    </source>
</evidence>
<dbReference type="SMART" id="SM00385">
    <property type="entry name" value="CYCLIN"/>
    <property type="match status" value="2"/>
</dbReference>
<gene>
    <name evidence="7" type="ORF">B1B_02143</name>
</gene>
<dbReference type="SUPFAM" id="SSF47954">
    <property type="entry name" value="Cyclin-like"/>
    <property type="match status" value="2"/>
</dbReference>
<keyword evidence="7" id="KW-0648">Protein biosynthesis</keyword>
<dbReference type="Gene3D" id="1.10.472.170">
    <property type="match status" value="1"/>
</dbReference>
<evidence type="ECO:0000256" key="2">
    <source>
        <dbReference type="ARBA" id="ARBA00013932"/>
    </source>
</evidence>
<accession>T1C3F1</accession>
<sequence length="265" mass="29380">MPDKGLFSEIGVPTRDFQGNSLSRNTSLKFYHLRKLNHRLRAARTHQRNLVVALGELNRLAGVLGLSREVKESATYIYRRALEHKATRGKKIVALVAASVYAACRQCHVPRTMKEIIAHSKATKIEVGRAYTLLARELKLGLKPVEPRDYLVRFTQDLNLSKEVRAKVLELLEQVEQVYSTSGVLPNGILATIIYIASNLMGEPRSQDRIAAVANVTPVTIRNHYKELLDLLGLPKNLANPQARANLVLPGTLPPVEGNATVEGP</sequence>
<keyword evidence="7" id="KW-0396">Initiation factor</keyword>
<dbReference type="PRINTS" id="PR00685">
    <property type="entry name" value="TIFACTORIIB"/>
</dbReference>
<dbReference type="InterPro" id="IPR036915">
    <property type="entry name" value="Cyclin-like_sf"/>
</dbReference>
<dbReference type="Pfam" id="PF00382">
    <property type="entry name" value="TFIIB"/>
    <property type="match status" value="2"/>
</dbReference>
<keyword evidence="3" id="KW-0677">Repeat</keyword>
<comment type="similarity">
    <text evidence="1">Belongs to the TFIIB family.</text>
</comment>